<accession>A0A453C172</accession>
<keyword evidence="1" id="KW-0732">Signal</keyword>
<reference evidence="3" key="2">
    <citation type="journal article" date="2017" name="Nat. Plants">
        <title>The Aegilops tauschii genome reveals multiple impacts of transposons.</title>
        <authorList>
            <person name="Zhao G."/>
            <person name="Zou C."/>
            <person name="Li K."/>
            <person name="Wang K."/>
            <person name="Li T."/>
            <person name="Gao L."/>
            <person name="Zhang X."/>
            <person name="Wang H."/>
            <person name="Yang Z."/>
            <person name="Liu X."/>
            <person name="Jiang W."/>
            <person name="Mao L."/>
            <person name="Kong X."/>
            <person name="Jiao Y."/>
            <person name="Jia J."/>
        </authorList>
    </citation>
    <scope>NUCLEOTIDE SEQUENCE [LARGE SCALE GENOMIC DNA]</scope>
    <source>
        <strain evidence="3">cv. AL8/78</strain>
    </source>
</reference>
<organism evidence="2 3">
    <name type="scientific">Aegilops tauschii subsp. strangulata</name>
    <name type="common">Goatgrass</name>
    <dbReference type="NCBI Taxonomy" id="200361"/>
    <lineage>
        <taxon>Eukaryota</taxon>
        <taxon>Viridiplantae</taxon>
        <taxon>Streptophyta</taxon>
        <taxon>Embryophyta</taxon>
        <taxon>Tracheophyta</taxon>
        <taxon>Spermatophyta</taxon>
        <taxon>Magnoliopsida</taxon>
        <taxon>Liliopsida</taxon>
        <taxon>Poales</taxon>
        <taxon>Poaceae</taxon>
        <taxon>BOP clade</taxon>
        <taxon>Pooideae</taxon>
        <taxon>Triticodae</taxon>
        <taxon>Triticeae</taxon>
        <taxon>Triticinae</taxon>
        <taxon>Aegilops</taxon>
    </lineage>
</organism>
<dbReference type="AlphaFoldDB" id="A0A453C172"/>
<dbReference type="Gramene" id="AET2Gv20698800.29">
    <property type="protein sequence ID" value="AET2Gv20698800.29"/>
    <property type="gene ID" value="AET2Gv20698800"/>
</dbReference>
<reference evidence="2" key="4">
    <citation type="submission" date="2019-03" db="UniProtKB">
        <authorList>
            <consortium name="EnsemblPlants"/>
        </authorList>
    </citation>
    <scope>IDENTIFICATION</scope>
</reference>
<feature type="chain" id="PRO_5042372188" evidence="1">
    <location>
        <begin position="22"/>
        <end position="75"/>
    </location>
</feature>
<dbReference type="EnsemblPlants" id="AET2Gv20698800.45">
    <property type="protein sequence ID" value="AET2Gv20698800.45"/>
    <property type="gene ID" value="AET2Gv20698800"/>
</dbReference>
<name>A0A453C172_AEGTS</name>
<reference evidence="2" key="5">
    <citation type="journal article" date="2021" name="G3 (Bethesda)">
        <title>Aegilops tauschii genome assembly Aet v5.0 features greater sequence contiguity and improved annotation.</title>
        <authorList>
            <person name="Wang L."/>
            <person name="Zhu T."/>
            <person name="Rodriguez J.C."/>
            <person name="Deal K.R."/>
            <person name="Dubcovsky J."/>
            <person name="McGuire P.E."/>
            <person name="Lux T."/>
            <person name="Spannagl M."/>
            <person name="Mayer K.F.X."/>
            <person name="Baldrich P."/>
            <person name="Meyers B.C."/>
            <person name="Huo N."/>
            <person name="Gu Y.Q."/>
            <person name="Zhou H."/>
            <person name="Devos K.M."/>
            <person name="Bennetzen J.L."/>
            <person name="Unver T."/>
            <person name="Budak H."/>
            <person name="Gulick P.J."/>
            <person name="Galiba G."/>
            <person name="Kalapos B."/>
            <person name="Nelson D.R."/>
            <person name="Li P."/>
            <person name="You F.M."/>
            <person name="Luo M.C."/>
            <person name="Dvorak J."/>
        </authorList>
    </citation>
    <scope>NUCLEOTIDE SEQUENCE [LARGE SCALE GENOMIC DNA]</scope>
    <source>
        <strain evidence="2">cv. AL8/78</strain>
    </source>
</reference>
<sequence>MVFLVLVYLILNLQMSTYVLQFLAAARDRDSCNCERPVTSTCCFGKENSACAETAETLNFLKFSTGYSKVISLVC</sequence>
<dbReference type="Proteomes" id="UP000015105">
    <property type="component" value="Chromosome 2D"/>
</dbReference>
<reference evidence="2" key="3">
    <citation type="journal article" date="2017" name="Nature">
        <title>Genome sequence of the progenitor of the wheat D genome Aegilops tauschii.</title>
        <authorList>
            <person name="Luo M.C."/>
            <person name="Gu Y.Q."/>
            <person name="Puiu D."/>
            <person name="Wang H."/>
            <person name="Twardziok S.O."/>
            <person name="Deal K.R."/>
            <person name="Huo N."/>
            <person name="Zhu T."/>
            <person name="Wang L."/>
            <person name="Wang Y."/>
            <person name="McGuire P.E."/>
            <person name="Liu S."/>
            <person name="Long H."/>
            <person name="Ramasamy R.K."/>
            <person name="Rodriguez J.C."/>
            <person name="Van S.L."/>
            <person name="Yuan L."/>
            <person name="Wang Z."/>
            <person name="Xia Z."/>
            <person name="Xiao L."/>
            <person name="Anderson O.D."/>
            <person name="Ouyang S."/>
            <person name="Liang Y."/>
            <person name="Zimin A.V."/>
            <person name="Pertea G."/>
            <person name="Qi P."/>
            <person name="Bennetzen J.L."/>
            <person name="Dai X."/>
            <person name="Dawson M.W."/>
            <person name="Muller H.G."/>
            <person name="Kugler K."/>
            <person name="Rivarola-Duarte L."/>
            <person name="Spannagl M."/>
            <person name="Mayer K.F.X."/>
            <person name="Lu F.H."/>
            <person name="Bevan M.W."/>
            <person name="Leroy P."/>
            <person name="Li P."/>
            <person name="You F.M."/>
            <person name="Sun Q."/>
            <person name="Liu Z."/>
            <person name="Lyons E."/>
            <person name="Wicker T."/>
            <person name="Salzberg S.L."/>
            <person name="Devos K.M."/>
            <person name="Dvorak J."/>
        </authorList>
    </citation>
    <scope>NUCLEOTIDE SEQUENCE [LARGE SCALE GENOMIC DNA]</scope>
    <source>
        <strain evidence="2">cv. AL8/78</strain>
    </source>
</reference>
<protein>
    <submittedName>
        <fullName evidence="2">Uncharacterized protein</fullName>
    </submittedName>
</protein>
<dbReference type="EnsemblPlants" id="AET2Gv20698800.29">
    <property type="protein sequence ID" value="AET2Gv20698800.29"/>
    <property type="gene ID" value="AET2Gv20698800"/>
</dbReference>
<keyword evidence="3" id="KW-1185">Reference proteome</keyword>
<evidence type="ECO:0000313" key="2">
    <source>
        <dbReference type="EnsemblPlants" id="AET2Gv20698800.29"/>
    </source>
</evidence>
<evidence type="ECO:0000256" key="1">
    <source>
        <dbReference type="SAM" id="SignalP"/>
    </source>
</evidence>
<feature type="signal peptide" evidence="1">
    <location>
        <begin position="1"/>
        <end position="21"/>
    </location>
</feature>
<proteinExistence type="predicted"/>
<reference evidence="3" key="1">
    <citation type="journal article" date="2014" name="Science">
        <title>Ancient hybridizations among the ancestral genomes of bread wheat.</title>
        <authorList>
            <consortium name="International Wheat Genome Sequencing Consortium,"/>
            <person name="Marcussen T."/>
            <person name="Sandve S.R."/>
            <person name="Heier L."/>
            <person name="Spannagl M."/>
            <person name="Pfeifer M."/>
            <person name="Jakobsen K.S."/>
            <person name="Wulff B.B."/>
            <person name="Steuernagel B."/>
            <person name="Mayer K.F."/>
            <person name="Olsen O.A."/>
        </authorList>
    </citation>
    <scope>NUCLEOTIDE SEQUENCE [LARGE SCALE GENOMIC DNA]</scope>
    <source>
        <strain evidence="3">cv. AL8/78</strain>
    </source>
</reference>
<evidence type="ECO:0000313" key="3">
    <source>
        <dbReference type="Proteomes" id="UP000015105"/>
    </source>
</evidence>
<dbReference type="Gramene" id="AET2Gv20698800.45">
    <property type="protein sequence ID" value="AET2Gv20698800.45"/>
    <property type="gene ID" value="AET2Gv20698800"/>
</dbReference>